<dbReference type="Proteomes" id="UP000006039">
    <property type="component" value="Unassembled WGS sequence"/>
</dbReference>
<reference evidence="2" key="2">
    <citation type="submission" date="2010-07" db="EMBL/GenBank/DDBJ databases">
        <authorList>
            <consortium name="The Broad Institute Genome Sequencing Platform"/>
            <consortium name="Broad Institute Genome Sequencing Center for Infectious Disease"/>
            <person name="Ma L.-J."/>
            <person name="Dead R."/>
            <person name="Young S."/>
            <person name="Zeng Q."/>
            <person name="Koehrsen M."/>
            <person name="Alvarado L."/>
            <person name="Berlin A."/>
            <person name="Chapman S.B."/>
            <person name="Chen Z."/>
            <person name="Freedman E."/>
            <person name="Gellesch M."/>
            <person name="Goldberg J."/>
            <person name="Griggs A."/>
            <person name="Gujja S."/>
            <person name="Heilman E.R."/>
            <person name="Heiman D."/>
            <person name="Hepburn T."/>
            <person name="Howarth C."/>
            <person name="Jen D."/>
            <person name="Larson L."/>
            <person name="Mehta T."/>
            <person name="Neiman D."/>
            <person name="Pearson M."/>
            <person name="Roberts A."/>
            <person name="Saif S."/>
            <person name="Shea T."/>
            <person name="Shenoy N."/>
            <person name="Sisk P."/>
            <person name="Stolte C."/>
            <person name="Sykes S."/>
            <person name="Walk T."/>
            <person name="White J."/>
            <person name="Yandava C."/>
            <person name="Haas B."/>
            <person name="Nusbaum C."/>
            <person name="Birren B."/>
        </authorList>
    </citation>
    <scope>NUCLEOTIDE SEQUENCE</scope>
    <source>
        <strain evidence="2">R3-111a-1</strain>
    </source>
</reference>
<dbReference type="GeneID" id="20340794"/>
<sequence length="182" mass="19683">MLKGVDAPVRRSSIGSPMARPPGTSTKAQHVFGESLLPRVLEAVGVKAHEDSESAPYGSGGCIRIEREHFKRVSKVSNEFNHYIWSIKEQTNAYKAERISFRFDGYRPDERIYLKQNVAHHPQAPGGQGGGDMGVRFAEKLTNMGNGGGGGGGSLLGKSPFQGLAHPQGFSNQQVMPHNLAN</sequence>
<dbReference type="EnsemblFungi" id="EJT80335">
    <property type="protein sequence ID" value="EJT80335"/>
    <property type="gene ID" value="GGTG_00336"/>
</dbReference>
<evidence type="ECO:0000313" key="3">
    <source>
        <dbReference type="EnsemblFungi" id="EJT80335"/>
    </source>
</evidence>
<evidence type="ECO:0000313" key="2">
    <source>
        <dbReference type="EMBL" id="EJT80335.1"/>
    </source>
</evidence>
<evidence type="ECO:0000256" key="1">
    <source>
        <dbReference type="SAM" id="MobiDB-lite"/>
    </source>
</evidence>
<proteinExistence type="predicted"/>
<dbReference type="RefSeq" id="XP_009216344.1">
    <property type="nucleotide sequence ID" value="XM_009218080.1"/>
</dbReference>
<feature type="region of interest" description="Disordered" evidence="1">
    <location>
        <begin position="1"/>
        <end position="27"/>
    </location>
</feature>
<reference evidence="4" key="1">
    <citation type="submission" date="2010-07" db="EMBL/GenBank/DDBJ databases">
        <title>The genome sequence of Gaeumannomyces graminis var. tritici strain R3-111a-1.</title>
        <authorList>
            <consortium name="The Broad Institute Genome Sequencing Platform"/>
            <person name="Ma L.-J."/>
            <person name="Dead R."/>
            <person name="Young S."/>
            <person name="Zeng Q."/>
            <person name="Koehrsen M."/>
            <person name="Alvarado L."/>
            <person name="Berlin A."/>
            <person name="Chapman S.B."/>
            <person name="Chen Z."/>
            <person name="Freedman E."/>
            <person name="Gellesch M."/>
            <person name="Goldberg J."/>
            <person name="Griggs A."/>
            <person name="Gujja S."/>
            <person name="Heilman E.R."/>
            <person name="Heiman D."/>
            <person name="Hepburn T."/>
            <person name="Howarth C."/>
            <person name="Jen D."/>
            <person name="Larson L."/>
            <person name="Mehta T."/>
            <person name="Neiman D."/>
            <person name="Pearson M."/>
            <person name="Roberts A."/>
            <person name="Saif S."/>
            <person name="Shea T."/>
            <person name="Shenoy N."/>
            <person name="Sisk P."/>
            <person name="Stolte C."/>
            <person name="Sykes S."/>
            <person name="Walk T."/>
            <person name="White J."/>
            <person name="Yandava C."/>
            <person name="Haas B."/>
            <person name="Nusbaum C."/>
            <person name="Birren B."/>
        </authorList>
    </citation>
    <scope>NUCLEOTIDE SEQUENCE [LARGE SCALE GENOMIC DNA]</scope>
    <source>
        <strain evidence="4">R3-111a-1</strain>
    </source>
</reference>
<reference evidence="3" key="5">
    <citation type="submission" date="2018-04" db="UniProtKB">
        <authorList>
            <consortium name="EnsemblFungi"/>
        </authorList>
    </citation>
    <scope>IDENTIFICATION</scope>
    <source>
        <strain evidence="3">R3-111a-1</strain>
    </source>
</reference>
<organism evidence="2">
    <name type="scientific">Gaeumannomyces tritici (strain R3-111a-1)</name>
    <name type="common">Wheat and barley take-all root rot fungus</name>
    <name type="synonym">Gaeumannomyces graminis var. tritici</name>
    <dbReference type="NCBI Taxonomy" id="644352"/>
    <lineage>
        <taxon>Eukaryota</taxon>
        <taxon>Fungi</taxon>
        <taxon>Dikarya</taxon>
        <taxon>Ascomycota</taxon>
        <taxon>Pezizomycotina</taxon>
        <taxon>Sordariomycetes</taxon>
        <taxon>Sordariomycetidae</taxon>
        <taxon>Magnaporthales</taxon>
        <taxon>Magnaporthaceae</taxon>
        <taxon>Gaeumannomyces</taxon>
    </lineage>
</organism>
<dbReference type="VEuPathDB" id="FungiDB:GGTG_00336"/>
<feature type="compositionally biased region" description="Gly residues" evidence="1">
    <location>
        <begin position="145"/>
        <end position="155"/>
    </location>
</feature>
<protein>
    <submittedName>
        <fullName evidence="2 3">Uncharacterized protein</fullName>
    </submittedName>
</protein>
<keyword evidence="4" id="KW-1185">Reference proteome</keyword>
<accession>J3NGE5</accession>
<dbReference type="AlphaFoldDB" id="J3NGE5"/>
<feature type="compositionally biased region" description="Polar residues" evidence="1">
    <location>
        <begin position="169"/>
        <end position="182"/>
    </location>
</feature>
<evidence type="ECO:0000313" key="4">
    <source>
        <dbReference type="Proteomes" id="UP000006039"/>
    </source>
</evidence>
<gene>
    <name evidence="3" type="primary">20340794</name>
    <name evidence="2" type="ORF">GGTG_00336</name>
</gene>
<dbReference type="EMBL" id="GL385395">
    <property type="protein sequence ID" value="EJT80335.1"/>
    <property type="molecule type" value="Genomic_DNA"/>
</dbReference>
<dbReference type="OrthoDB" id="4590793at2759"/>
<reference evidence="2" key="3">
    <citation type="submission" date="2010-09" db="EMBL/GenBank/DDBJ databases">
        <title>Annotation of Gaeumannomyces graminis var. tritici R3-111a-1.</title>
        <authorList>
            <consortium name="The Broad Institute Genome Sequencing Platform"/>
            <person name="Ma L.-J."/>
            <person name="Dead R."/>
            <person name="Young S.K."/>
            <person name="Zeng Q."/>
            <person name="Gargeya S."/>
            <person name="Fitzgerald M."/>
            <person name="Haas B."/>
            <person name="Abouelleil A."/>
            <person name="Alvarado L."/>
            <person name="Arachchi H.M."/>
            <person name="Berlin A."/>
            <person name="Brown A."/>
            <person name="Chapman S.B."/>
            <person name="Chen Z."/>
            <person name="Dunbar C."/>
            <person name="Freedman E."/>
            <person name="Gearin G."/>
            <person name="Gellesch M."/>
            <person name="Goldberg J."/>
            <person name="Griggs A."/>
            <person name="Gujja S."/>
            <person name="Heiman D."/>
            <person name="Howarth C."/>
            <person name="Larson L."/>
            <person name="Lui A."/>
            <person name="MacDonald P.J.P."/>
            <person name="Mehta T."/>
            <person name="Montmayeur A."/>
            <person name="Murphy C."/>
            <person name="Neiman D."/>
            <person name="Pearson M."/>
            <person name="Priest M."/>
            <person name="Roberts A."/>
            <person name="Saif S."/>
            <person name="Shea T."/>
            <person name="Shenoy N."/>
            <person name="Sisk P."/>
            <person name="Stolte C."/>
            <person name="Sykes S."/>
            <person name="Yandava C."/>
            <person name="Wortman J."/>
            <person name="Nusbaum C."/>
            <person name="Birren B."/>
        </authorList>
    </citation>
    <scope>NUCLEOTIDE SEQUENCE</scope>
    <source>
        <strain evidence="2">R3-111a-1</strain>
    </source>
</reference>
<name>J3NGE5_GAET3</name>
<dbReference type="HOGENOM" id="CLU_1482065_0_0_1"/>
<reference evidence="3" key="4">
    <citation type="journal article" date="2015" name="G3 (Bethesda)">
        <title>Genome sequences of three phytopathogenic species of the Magnaporthaceae family of fungi.</title>
        <authorList>
            <person name="Okagaki L.H."/>
            <person name="Nunes C.C."/>
            <person name="Sailsbery J."/>
            <person name="Clay B."/>
            <person name="Brown D."/>
            <person name="John T."/>
            <person name="Oh Y."/>
            <person name="Young N."/>
            <person name="Fitzgerald M."/>
            <person name="Haas B.J."/>
            <person name="Zeng Q."/>
            <person name="Young S."/>
            <person name="Adiconis X."/>
            <person name="Fan L."/>
            <person name="Levin J.Z."/>
            <person name="Mitchell T.K."/>
            <person name="Okubara P.A."/>
            <person name="Farman M.L."/>
            <person name="Kohn L.M."/>
            <person name="Birren B."/>
            <person name="Ma L.-J."/>
            <person name="Dean R.A."/>
        </authorList>
    </citation>
    <scope>NUCLEOTIDE SEQUENCE</scope>
    <source>
        <strain evidence="3">R3-111a-1</strain>
    </source>
</reference>
<feature type="region of interest" description="Disordered" evidence="1">
    <location>
        <begin position="140"/>
        <end position="182"/>
    </location>
</feature>